<dbReference type="EMBL" id="CP002996">
    <property type="protein sequence ID" value="AEM88890.1"/>
    <property type="molecule type" value="Genomic_DNA"/>
</dbReference>
<reference evidence="1" key="1">
    <citation type="submission" date="2011-08" db="EMBL/GenBank/DDBJ databases">
        <title>Complete sequence of plasmid 2 of Streptomyces violaceusniger Tu 4113.</title>
        <authorList>
            <consortium name="US DOE Joint Genome Institute"/>
            <person name="Lucas S."/>
            <person name="Han J."/>
            <person name="Lapidus A."/>
            <person name="Cheng J.-F."/>
            <person name="Goodwin L."/>
            <person name="Pitluck S."/>
            <person name="Peters L."/>
            <person name="Ivanova N."/>
            <person name="Daligault H."/>
            <person name="Detter J.C."/>
            <person name="Han C."/>
            <person name="Tapia R."/>
            <person name="Land M."/>
            <person name="Hauser L."/>
            <person name="Kyrpides N."/>
            <person name="Ivanova N."/>
            <person name="Pagani I."/>
            <person name="Hagen A."/>
            <person name="Katz L."/>
            <person name="Fiedler H.-P."/>
            <person name="Keasling J."/>
            <person name="Fortman J."/>
            <person name="Woyke T."/>
        </authorList>
    </citation>
    <scope>NUCLEOTIDE SEQUENCE [LARGE SCALE GENOMIC DNA]</scope>
    <source>
        <strain evidence="1">Tu 4113</strain>
        <plasmid evidence="1">pSTRVI02</plasmid>
    </source>
</reference>
<dbReference type="AlphaFoldDB" id="G2PHT9"/>
<accession>G2PHT9</accession>
<keyword evidence="1" id="KW-0614">Plasmid</keyword>
<dbReference type="KEGG" id="svl:Strvi_0114"/>
<dbReference type="RefSeq" id="WP_014043825.1">
    <property type="nucleotide sequence ID" value="NC_015952.1"/>
</dbReference>
<sequence>MPDDPVVRPPSVFDAEDLVDAVTDLCSRVGAHSVEIGYSLRSGQESGPADWYAYAAYYGGAISERGHPSPAAACYALACRLVAGVHCACRLPVALDPGRTPGLTRPWAAGEQWGISEAREAGWCLWEPYMKRWRAGCGMLPFEVPGSAVAELPAAAGDASEGGTPALLLRGARVGRRRAASGGR</sequence>
<evidence type="ECO:0000313" key="2">
    <source>
        <dbReference type="Proteomes" id="UP000008703"/>
    </source>
</evidence>
<gene>
    <name evidence="1" type="ORF">Strvi_0114</name>
</gene>
<dbReference type="Proteomes" id="UP000008703">
    <property type="component" value="Plasmid pSTRVI02"/>
</dbReference>
<protein>
    <submittedName>
        <fullName evidence="1">Uncharacterized protein</fullName>
    </submittedName>
</protein>
<dbReference type="HOGENOM" id="CLU_1467471_0_0_11"/>
<geneLocation type="plasmid" evidence="1 2">
    <name>pSTRVI02</name>
</geneLocation>
<organism evidence="1 2">
    <name type="scientific">Streptomyces violaceusniger (strain Tu 4113)</name>
    <dbReference type="NCBI Taxonomy" id="653045"/>
    <lineage>
        <taxon>Bacteria</taxon>
        <taxon>Bacillati</taxon>
        <taxon>Actinomycetota</taxon>
        <taxon>Actinomycetes</taxon>
        <taxon>Kitasatosporales</taxon>
        <taxon>Streptomycetaceae</taxon>
        <taxon>Streptomyces</taxon>
        <taxon>Streptomyces violaceusniger group</taxon>
    </lineage>
</organism>
<name>G2PHT9_STRV4</name>
<evidence type="ECO:0000313" key="1">
    <source>
        <dbReference type="EMBL" id="AEM88890.1"/>
    </source>
</evidence>
<keyword evidence="2" id="KW-1185">Reference proteome</keyword>
<proteinExistence type="predicted"/>